<reference evidence="9" key="1">
    <citation type="submission" date="2024-07" db="EMBL/GenBank/DDBJ databases">
        <title>Halotolerant mesophilic bacterium Ornithinibacillus sp. 4-3, sp. nov., isolated from soil.</title>
        <authorList>
            <person name="Sidarenka A.V."/>
            <person name="Guliayeva D.E."/>
            <person name="Leanovich S.I."/>
            <person name="Hileuskaya K.S."/>
            <person name="Akhremchuk A.E."/>
            <person name="Sikolenko M.A."/>
            <person name="Valentovich L.N."/>
        </authorList>
    </citation>
    <scope>NUCLEOTIDE SEQUENCE</scope>
    <source>
        <strain evidence="9">4-3</strain>
    </source>
</reference>
<evidence type="ECO:0000256" key="3">
    <source>
        <dbReference type="ARBA" id="ARBA00022475"/>
    </source>
</evidence>
<keyword evidence="4 7" id="KW-0812">Transmembrane</keyword>
<feature type="transmembrane region" description="Helical" evidence="7">
    <location>
        <begin position="142"/>
        <end position="167"/>
    </location>
</feature>
<feature type="domain" description="Major facilitator superfamily (MFS) profile" evidence="8">
    <location>
        <begin position="17"/>
        <end position="404"/>
    </location>
</feature>
<evidence type="ECO:0000256" key="7">
    <source>
        <dbReference type="SAM" id="Phobius"/>
    </source>
</evidence>
<evidence type="ECO:0000313" key="9">
    <source>
        <dbReference type="EMBL" id="XDK34262.1"/>
    </source>
</evidence>
<comment type="subcellular location">
    <subcellularLocation>
        <location evidence="1">Cell membrane</location>
        <topology evidence="1">Multi-pass membrane protein</topology>
    </subcellularLocation>
</comment>
<feature type="transmembrane region" description="Helical" evidence="7">
    <location>
        <begin position="50"/>
        <end position="71"/>
    </location>
</feature>
<feature type="transmembrane region" description="Helical" evidence="7">
    <location>
        <begin position="16"/>
        <end position="38"/>
    </location>
</feature>
<dbReference type="GO" id="GO:0022857">
    <property type="term" value="F:transmembrane transporter activity"/>
    <property type="evidence" value="ECO:0007669"/>
    <property type="project" value="InterPro"/>
</dbReference>
<dbReference type="GO" id="GO:0005886">
    <property type="term" value="C:plasma membrane"/>
    <property type="evidence" value="ECO:0007669"/>
    <property type="project" value="UniProtKB-SubCell"/>
</dbReference>
<dbReference type="Gene3D" id="1.20.1250.20">
    <property type="entry name" value="MFS general substrate transporter like domains"/>
    <property type="match status" value="2"/>
</dbReference>
<dbReference type="CDD" id="cd17325">
    <property type="entry name" value="MFS_MdtG_SLC18_like"/>
    <property type="match status" value="1"/>
</dbReference>
<feature type="transmembrane region" description="Helical" evidence="7">
    <location>
        <begin position="105"/>
        <end position="122"/>
    </location>
</feature>
<evidence type="ECO:0000259" key="8">
    <source>
        <dbReference type="PROSITE" id="PS50850"/>
    </source>
</evidence>
<keyword evidence="3" id="KW-1003">Cell membrane</keyword>
<keyword evidence="6 7" id="KW-0472">Membrane</keyword>
<evidence type="ECO:0000256" key="5">
    <source>
        <dbReference type="ARBA" id="ARBA00022989"/>
    </source>
</evidence>
<dbReference type="PANTHER" id="PTHR23517">
    <property type="entry name" value="RESISTANCE PROTEIN MDTM, PUTATIVE-RELATED-RELATED"/>
    <property type="match status" value="1"/>
</dbReference>
<dbReference type="AlphaFoldDB" id="A0AB39HQM4"/>
<feature type="transmembrane region" description="Helical" evidence="7">
    <location>
        <begin position="304"/>
        <end position="330"/>
    </location>
</feature>
<evidence type="ECO:0000256" key="6">
    <source>
        <dbReference type="ARBA" id="ARBA00023136"/>
    </source>
</evidence>
<name>A0AB39HQM4_9BACI</name>
<organism evidence="9">
    <name type="scientific">Ornithinibacillus sp. 4-3</name>
    <dbReference type="NCBI Taxonomy" id="3231488"/>
    <lineage>
        <taxon>Bacteria</taxon>
        <taxon>Bacillati</taxon>
        <taxon>Bacillota</taxon>
        <taxon>Bacilli</taxon>
        <taxon>Bacillales</taxon>
        <taxon>Bacillaceae</taxon>
        <taxon>Ornithinibacillus</taxon>
    </lineage>
</organism>
<proteinExistence type="predicted"/>
<feature type="transmembrane region" description="Helical" evidence="7">
    <location>
        <begin position="226"/>
        <end position="250"/>
    </location>
</feature>
<dbReference type="InterPro" id="IPR020846">
    <property type="entry name" value="MFS_dom"/>
</dbReference>
<feature type="transmembrane region" description="Helical" evidence="7">
    <location>
        <begin position="173"/>
        <end position="191"/>
    </location>
</feature>
<dbReference type="InterPro" id="IPR050171">
    <property type="entry name" value="MFS_Transporters"/>
</dbReference>
<dbReference type="PANTHER" id="PTHR23517:SF3">
    <property type="entry name" value="INTEGRAL MEMBRANE TRANSPORT PROTEIN"/>
    <property type="match status" value="1"/>
</dbReference>
<dbReference type="Pfam" id="PF07690">
    <property type="entry name" value="MFS_1"/>
    <property type="match status" value="1"/>
</dbReference>
<dbReference type="RefSeq" id="WP_368654939.1">
    <property type="nucleotide sequence ID" value="NZ_CP162599.1"/>
</dbReference>
<evidence type="ECO:0000256" key="2">
    <source>
        <dbReference type="ARBA" id="ARBA00022448"/>
    </source>
</evidence>
<accession>A0AB39HQM4</accession>
<dbReference type="InterPro" id="IPR011701">
    <property type="entry name" value="MFS"/>
</dbReference>
<feature type="transmembrane region" description="Helical" evidence="7">
    <location>
        <begin position="262"/>
        <end position="283"/>
    </location>
</feature>
<dbReference type="SUPFAM" id="SSF103473">
    <property type="entry name" value="MFS general substrate transporter"/>
    <property type="match status" value="1"/>
</dbReference>
<evidence type="ECO:0000256" key="1">
    <source>
        <dbReference type="ARBA" id="ARBA00004651"/>
    </source>
</evidence>
<evidence type="ECO:0000256" key="4">
    <source>
        <dbReference type="ARBA" id="ARBA00022692"/>
    </source>
</evidence>
<keyword evidence="2" id="KW-0813">Transport</keyword>
<sequence>MPTVNRQKKIRSLKDGALWGICLGHTFTHWYSASFYILLPYITLELGLSVAQAGALVTVMFIAKTLIGMPIGAITDMTSRKNLLMAISLLLSGIPFLFMGLSHAYWLIMLLVIIMGIGNEMWHPASFATLSSRFPAQKGVVFGLHGMAANLGDLLAPIIIGGLIATIAWREVVFWNVAPGIIVSIIILILLRKVAEDKKQTQQQDDTVTISDYIKSFKQVIQNKTVLLLALASGFRSMAQTGLMTFLPLYLALDMELSPLWVGVYVSILQGGGLLSAPIVGAVSDKYGARKVVNSGMILTSVMVLVMTFIQINWLLVGSIAVIGFFLYALRPVMHAWAMETTPDEMAGTTTSLVFTSQALMASVSPMIGGFLADMYGFTAAFYFIAAVILIGNFVIVIIPKSENVA</sequence>
<dbReference type="InterPro" id="IPR036259">
    <property type="entry name" value="MFS_trans_sf"/>
</dbReference>
<keyword evidence="5 7" id="KW-1133">Transmembrane helix</keyword>
<protein>
    <submittedName>
        <fullName evidence="9">MFS transporter</fullName>
    </submittedName>
</protein>
<dbReference type="EMBL" id="CP162599">
    <property type="protein sequence ID" value="XDK34262.1"/>
    <property type="molecule type" value="Genomic_DNA"/>
</dbReference>
<dbReference type="PROSITE" id="PS50850">
    <property type="entry name" value="MFS"/>
    <property type="match status" value="1"/>
</dbReference>
<feature type="transmembrane region" description="Helical" evidence="7">
    <location>
        <begin position="380"/>
        <end position="399"/>
    </location>
</feature>
<gene>
    <name evidence="9" type="ORF">AB4Y30_07905</name>
</gene>
<feature type="transmembrane region" description="Helical" evidence="7">
    <location>
        <begin position="83"/>
        <end position="99"/>
    </location>
</feature>